<evidence type="ECO:0000256" key="2">
    <source>
        <dbReference type="ARBA" id="ARBA00012438"/>
    </source>
</evidence>
<keyword evidence="4" id="KW-0808">Transferase</keyword>
<evidence type="ECO:0000313" key="11">
    <source>
        <dbReference type="EMBL" id="RMI38158.1"/>
    </source>
</evidence>
<dbReference type="Gene3D" id="1.20.5.1930">
    <property type="match status" value="1"/>
</dbReference>
<dbReference type="EMBL" id="RFFG01000091">
    <property type="protein sequence ID" value="RMI38158.1"/>
    <property type="molecule type" value="Genomic_DNA"/>
</dbReference>
<dbReference type="Gene3D" id="3.30.565.10">
    <property type="entry name" value="Histidine kinase-like ATPase, C-terminal domain"/>
    <property type="match status" value="1"/>
</dbReference>
<sequence>MTERRRTSALIPVILSPRRLLLAAAAVFAAAIAFQAFAIATTWGPAYWPFGSVAASLVCALALVRRRWPTGTVVAAIAVAAVATAVARGAHLPSEPSPAMTLGLALLAASALRTFPAATAGAVAGGVLAVAVAGGIAARTSSGNSAVANLNLLGSLAAVTIGLALRLSAARGRAAADRVRREERLALAREMHDVVAHHIASLLIQTQAAQVVARRRPGDVPRTLTDIESTGAEALAAMRRSVALLRDTGDAGDIDDAAPLSSGPESLDDLVHRFGRSGPTVRLRGPGDDHDWPPEVTGTVYRVVQESLTNVARHAPQAGSVAVTVRRDGDRVGVEVVDDAPHGTRPRGRAGFGLLGMRERVEALGGTLDAGPGDGAGWAVRAVLPVPPSGRAG</sequence>
<dbReference type="GO" id="GO:0005524">
    <property type="term" value="F:ATP binding"/>
    <property type="evidence" value="ECO:0007669"/>
    <property type="project" value="UniProtKB-KW"/>
</dbReference>
<comment type="catalytic activity">
    <reaction evidence="1">
        <text>ATP + protein L-histidine = ADP + protein N-phospho-L-histidine.</text>
        <dbReference type="EC" id="2.7.13.3"/>
    </reaction>
</comment>
<evidence type="ECO:0000256" key="4">
    <source>
        <dbReference type="ARBA" id="ARBA00022679"/>
    </source>
</evidence>
<accession>A0A3M2LTF7</accession>
<keyword evidence="6 11" id="KW-0418">Kinase</keyword>
<dbReference type="InterPro" id="IPR011712">
    <property type="entry name" value="Sig_transdc_His_kin_sub3_dim/P"/>
</dbReference>
<keyword evidence="3" id="KW-0597">Phosphoprotein</keyword>
<feature type="transmembrane region" description="Helical" evidence="9">
    <location>
        <begin position="71"/>
        <end position="91"/>
    </location>
</feature>
<dbReference type="PANTHER" id="PTHR24421">
    <property type="entry name" value="NITRATE/NITRITE SENSOR PROTEIN NARX-RELATED"/>
    <property type="match status" value="1"/>
</dbReference>
<dbReference type="SMART" id="SM00387">
    <property type="entry name" value="HATPase_c"/>
    <property type="match status" value="1"/>
</dbReference>
<evidence type="ECO:0000313" key="12">
    <source>
        <dbReference type="Proteomes" id="UP000282674"/>
    </source>
</evidence>
<dbReference type="GO" id="GO:0016020">
    <property type="term" value="C:membrane"/>
    <property type="evidence" value="ECO:0007669"/>
    <property type="project" value="InterPro"/>
</dbReference>
<feature type="domain" description="Histidine kinase/HSP90-like ATPase" evidence="10">
    <location>
        <begin position="295"/>
        <end position="388"/>
    </location>
</feature>
<evidence type="ECO:0000256" key="9">
    <source>
        <dbReference type="SAM" id="Phobius"/>
    </source>
</evidence>
<dbReference type="GO" id="GO:0000155">
    <property type="term" value="F:phosphorelay sensor kinase activity"/>
    <property type="evidence" value="ECO:0007669"/>
    <property type="project" value="InterPro"/>
</dbReference>
<keyword evidence="12" id="KW-1185">Reference proteome</keyword>
<dbReference type="Proteomes" id="UP000282674">
    <property type="component" value="Unassembled WGS sequence"/>
</dbReference>
<evidence type="ECO:0000256" key="7">
    <source>
        <dbReference type="ARBA" id="ARBA00022840"/>
    </source>
</evidence>
<dbReference type="OrthoDB" id="227596at2"/>
<dbReference type="CDD" id="cd16917">
    <property type="entry name" value="HATPase_UhpB-NarQ-NarX-like"/>
    <property type="match status" value="1"/>
</dbReference>
<dbReference type="GO" id="GO:0046983">
    <property type="term" value="F:protein dimerization activity"/>
    <property type="evidence" value="ECO:0007669"/>
    <property type="project" value="InterPro"/>
</dbReference>
<reference evidence="11 12" key="1">
    <citation type="submission" date="2018-10" db="EMBL/GenBank/DDBJ databases">
        <title>Isolation from soil.</title>
        <authorList>
            <person name="Hu J."/>
        </authorList>
    </citation>
    <scope>NUCLEOTIDE SEQUENCE [LARGE SCALE GENOMIC DNA]</scope>
    <source>
        <strain evidence="11 12">NEAU-Ht49</strain>
    </source>
</reference>
<gene>
    <name evidence="11" type="ORF">EBO15_33725</name>
</gene>
<dbReference type="Pfam" id="PF02518">
    <property type="entry name" value="HATPase_c"/>
    <property type="match status" value="1"/>
</dbReference>
<comment type="caution">
    <text evidence="11">The sequence shown here is derived from an EMBL/GenBank/DDBJ whole genome shotgun (WGS) entry which is preliminary data.</text>
</comment>
<dbReference type="SUPFAM" id="SSF55874">
    <property type="entry name" value="ATPase domain of HSP90 chaperone/DNA topoisomerase II/histidine kinase"/>
    <property type="match status" value="1"/>
</dbReference>
<feature type="transmembrane region" description="Helical" evidence="9">
    <location>
        <begin position="146"/>
        <end position="165"/>
    </location>
</feature>
<dbReference type="InterPro" id="IPR036890">
    <property type="entry name" value="HATPase_C_sf"/>
</dbReference>
<keyword evidence="7" id="KW-0067">ATP-binding</keyword>
<keyword evidence="9" id="KW-0472">Membrane</keyword>
<evidence type="ECO:0000256" key="1">
    <source>
        <dbReference type="ARBA" id="ARBA00000085"/>
    </source>
</evidence>
<dbReference type="PANTHER" id="PTHR24421:SF10">
    <property type="entry name" value="NITRATE_NITRITE SENSOR PROTEIN NARQ"/>
    <property type="match status" value="1"/>
</dbReference>
<protein>
    <recommendedName>
        <fullName evidence="2">histidine kinase</fullName>
        <ecNumber evidence="2">2.7.13.3</ecNumber>
    </recommendedName>
</protein>
<keyword evidence="9" id="KW-0812">Transmembrane</keyword>
<dbReference type="Pfam" id="PF07730">
    <property type="entry name" value="HisKA_3"/>
    <property type="match status" value="1"/>
</dbReference>
<dbReference type="InterPro" id="IPR050482">
    <property type="entry name" value="Sensor_HK_TwoCompSys"/>
</dbReference>
<evidence type="ECO:0000256" key="8">
    <source>
        <dbReference type="ARBA" id="ARBA00023012"/>
    </source>
</evidence>
<dbReference type="EC" id="2.7.13.3" evidence="2"/>
<dbReference type="InterPro" id="IPR003594">
    <property type="entry name" value="HATPase_dom"/>
</dbReference>
<evidence type="ECO:0000256" key="5">
    <source>
        <dbReference type="ARBA" id="ARBA00022741"/>
    </source>
</evidence>
<keyword evidence="8" id="KW-0902">Two-component regulatory system</keyword>
<keyword evidence="9" id="KW-1133">Transmembrane helix</keyword>
<name>A0A3M2LTF7_9ACTN</name>
<evidence type="ECO:0000256" key="3">
    <source>
        <dbReference type="ARBA" id="ARBA00022553"/>
    </source>
</evidence>
<keyword evidence="5" id="KW-0547">Nucleotide-binding</keyword>
<dbReference type="RefSeq" id="WP_122198531.1">
    <property type="nucleotide sequence ID" value="NZ_JBHSKC010000003.1"/>
</dbReference>
<dbReference type="AlphaFoldDB" id="A0A3M2LTF7"/>
<feature type="transmembrane region" description="Helical" evidence="9">
    <location>
        <begin position="46"/>
        <end position="64"/>
    </location>
</feature>
<feature type="transmembrane region" description="Helical" evidence="9">
    <location>
        <begin position="20"/>
        <end position="40"/>
    </location>
</feature>
<organism evidence="11 12">
    <name type="scientific">Actinomadura harenae</name>
    <dbReference type="NCBI Taxonomy" id="2483351"/>
    <lineage>
        <taxon>Bacteria</taxon>
        <taxon>Bacillati</taxon>
        <taxon>Actinomycetota</taxon>
        <taxon>Actinomycetes</taxon>
        <taxon>Streptosporangiales</taxon>
        <taxon>Thermomonosporaceae</taxon>
        <taxon>Actinomadura</taxon>
    </lineage>
</organism>
<feature type="transmembrane region" description="Helical" evidence="9">
    <location>
        <begin position="122"/>
        <end position="140"/>
    </location>
</feature>
<proteinExistence type="predicted"/>
<evidence type="ECO:0000259" key="10">
    <source>
        <dbReference type="SMART" id="SM00387"/>
    </source>
</evidence>
<evidence type="ECO:0000256" key="6">
    <source>
        <dbReference type="ARBA" id="ARBA00022777"/>
    </source>
</evidence>